<dbReference type="Proteomes" id="UP000188268">
    <property type="component" value="Unassembled WGS sequence"/>
</dbReference>
<dbReference type="AlphaFoldDB" id="A0A1R3JJC3"/>
<reference evidence="2 3" key="1">
    <citation type="submission" date="2013-09" db="EMBL/GenBank/DDBJ databases">
        <title>Corchorus capsularis genome sequencing.</title>
        <authorList>
            <person name="Alam M."/>
            <person name="Haque M.S."/>
            <person name="Islam M.S."/>
            <person name="Emdad E.M."/>
            <person name="Islam M.M."/>
            <person name="Ahmed B."/>
            <person name="Halim A."/>
            <person name="Hossen Q.M.M."/>
            <person name="Hossain M.Z."/>
            <person name="Ahmed R."/>
            <person name="Khan M.M."/>
            <person name="Islam R."/>
            <person name="Rashid M.M."/>
            <person name="Khan S.A."/>
            <person name="Rahman M.S."/>
            <person name="Alam M."/>
        </authorList>
    </citation>
    <scope>NUCLEOTIDE SEQUENCE [LARGE SCALE GENOMIC DNA]</scope>
    <source>
        <strain evidence="3">cv. CVL-1</strain>
        <tissue evidence="2">Whole seedling</tissue>
    </source>
</reference>
<dbReference type="Gramene" id="OMO94877">
    <property type="protein sequence ID" value="OMO94877"/>
    <property type="gene ID" value="CCACVL1_05746"/>
</dbReference>
<dbReference type="PANTHER" id="PTHR35546">
    <property type="entry name" value="F-BOX PROTEIN INTERACTION DOMAIN PROTEIN-RELATED"/>
    <property type="match status" value="1"/>
</dbReference>
<evidence type="ECO:0000313" key="2">
    <source>
        <dbReference type="EMBL" id="OMO94877.1"/>
    </source>
</evidence>
<feature type="domain" description="F-box protein At3g26010-like beta-propeller" evidence="1">
    <location>
        <begin position="50"/>
        <end position="214"/>
    </location>
</feature>
<evidence type="ECO:0000313" key="3">
    <source>
        <dbReference type="Proteomes" id="UP000188268"/>
    </source>
</evidence>
<dbReference type="EMBL" id="AWWV01007768">
    <property type="protein sequence ID" value="OMO94877.1"/>
    <property type="molecule type" value="Genomic_DNA"/>
</dbReference>
<keyword evidence="3" id="KW-1185">Reference proteome</keyword>
<organism evidence="2 3">
    <name type="scientific">Corchorus capsularis</name>
    <name type="common">Jute</name>
    <dbReference type="NCBI Taxonomy" id="210143"/>
    <lineage>
        <taxon>Eukaryota</taxon>
        <taxon>Viridiplantae</taxon>
        <taxon>Streptophyta</taxon>
        <taxon>Embryophyta</taxon>
        <taxon>Tracheophyta</taxon>
        <taxon>Spermatophyta</taxon>
        <taxon>Magnoliopsida</taxon>
        <taxon>eudicotyledons</taxon>
        <taxon>Gunneridae</taxon>
        <taxon>Pentapetalae</taxon>
        <taxon>rosids</taxon>
        <taxon>malvids</taxon>
        <taxon>Malvales</taxon>
        <taxon>Malvaceae</taxon>
        <taxon>Grewioideae</taxon>
        <taxon>Apeibeae</taxon>
        <taxon>Corchorus</taxon>
    </lineage>
</organism>
<comment type="caution">
    <text evidence="2">The sequence shown here is derived from an EMBL/GenBank/DDBJ whole genome shotgun (WGS) entry which is preliminary data.</text>
</comment>
<accession>A0A1R3JJC3</accession>
<protein>
    <recommendedName>
        <fullName evidence="1">F-box protein At3g26010-like beta-propeller domain-containing protein</fullName>
    </recommendedName>
</protein>
<dbReference type="InterPro" id="IPR055290">
    <property type="entry name" value="At3g26010-like"/>
</dbReference>
<evidence type="ECO:0000259" key="1">
    <source>
        <dbReference type="Pfam" id="PF24750"/>
    </source>
</evidence>
<sequence>MEPEQYSKITLAKLMASCNGLVLICRVPKPSPSVCCYAALAYHPAESRHFKIVRFQQGLKRMNVFNSETGDWANSPFQLEKDVTKAKRVEQSAYLQGAIYRLSESGHILRFSVDKVVGKKDLARAIEIPGAIDKSEIPKLHVGLCNERIHLAMYYDTKRTNILKIWVLEEDYQWSLKCSFSCPEISNFYYTSVQSIGFHPYDEDVIFVSYFGRHDLLELKCLLTTSRILLSKTADLLIITTGATCLIPAMDLYIFCFNVKFHLHV</sequence>
<proteinExistence type="predicted"/>
<dbReference type="PANTHER" id="PTHR35546:SF25">
    <property type="entry name" value="F-BOX DOMAIN-CONTAINING PROTEIN"/>
    <property type="match status" value="1"/>
</dbReference>
<dbReference type="OrthoDB" id="605328at2759"/>
<dbReference type="InterPro" id="IPR056592">
    <property type="entry name" value="Beta-prop_At3g26010-like"/>
</dbReference>
<dbReference type="Pfam" id="PF24750">
    <property type="entry name" value="b-prop_At3g26010-like"/>
    <property type="match status" value="1"/>
</dbReference>
<gene>
    <name evidence="2" type="ORF">CCACVL1_05746</name>
</gene>
<name>A0A1R3JJC3_COCAP</name>